<name>A0AAD6LCX3_9ROSI</name>
<reference evidence="1 2" key="1">
    <citation type="journal article" date="2023" name="Mol. Ecol. Resour.">
        <title>Chromosome-level genome assembly of a triploid poplar Populus alba 'Berolinensis'.</title>
        <authorList>
            <person name="Chen S."/>
            <person name="Yu Y."/>
            <person name="Wang X."/>
            <person name="Wang S."/>
            <person name="Zhang T."/>
            <person name="Zhou Y."/>
            <person name="He R."/>
            <person name="Meng N."/>
            <person name="Wang Y."/>
            <person name="Liu W."/>
            <person name="Liu Z."/>
            <person name="Liu J."/>
            <person name="Guo Q."/>
            <person name="Huang H."/>
            <person name="Sederoff R.R."/>
            <person name="Wang G."/>
            <person name="Qu G."/>
            <person name="Chen S."/>
        </authorList>
    </citation>
    <scope>NUCLEOTIDE SEQUENCE [LARGE SCALE GENOMIC DNA]</scope>
    <source>
        <strain evidence="1">SC-2020</strain>
    </source>
</reference>
<proteinExistence type="predicted"/>
<dbReference type="Pfam" id="PF14223">
    <property type="entry name" value="Retrotran_gag_2"/>
    <property type="match status" value="1"/>
</dbReference>
<dbReference type="PANTHER" id="PTHR47481">
    <property type="match status" value="1"/>
</dbReference>
<keyword evidence="2" id="KW-1185">Reference proteome</keyword>
<sequence length="128" mass="14547">MSLETFKHLISPETAFSARDTWVSIEKLFLDNVTSRYMHLKSDFSEASTSTRSMSDYLQYVKSTIDSLQANECSLSEKDIITQILHGLLEAYSDVVTVMFDANLCHLINLFIQGNAIICTISIYTELY</sequence>
<dbReference type="AlphaFoldDB" id="A0AAD6LCX3"/>
<protein>
    <submittedName>
        <fullName evidence="1">Uncharacterized protein</fullName>
    </submittedName>
</protein>
<evidence type="ECO:0000313" key="1">
    <source>
        <dbReference type="EMBL" id="KAJ6958381.1"/>
    </source>
</evidence>
<dbReference type="Proteomes" id="UP001164929">
    <property type="component" value="Chromosome 18"/>
</dbReference>
<comment type="caution">
    <text evidence="1">The sequence shown here is derived from an EMBL/GenBank/DDBJ whole genome shotgun (WGS) entry which is preliminary data.</text>
</comment>
<dbReference type="PANTHER" id="PTHR47481:SF22">
    <property type="entry name" value="RETROTRANSPOSON GAG DOMAIN-CONTAINING PROTEIN"/>
    <property type="match status" value="1"/>
</dbReference>
<dbReference type="EMBL" id="JAQIZT010000018">
    <property type="protein sequence ID" value="KAJ6958381.1"/>
    <property type="molecule type" value="Genomic_DNA"/>
</dbReference>
<organism evidence="1 2">
    <name type="scientific">Populus alba x Populus x berolinensis</name>
    <dbReference type="NCBI Taxonomy" id="444605"/>
    <lineage>
        <taxon>Eukaryota</taxon>
        <taxon>Viridiplantae</taxon>
        <taxon>Streptophyta</taxon>
        <taxon>Embryophyta</taxon>
        <taxon>Tracheophyta</taxon>
        <taxon>Spermatophyta</taxon>
        <taxon>Magnoliopsida</taxon>
        <taxon>eudicotyledons</taxon>
        <taxon>Gunneridae</taxon>
        <taxon>Pentapetalae</taxon>
        <taxon>rosids</taxon>
        <taxon>fabids</taxon>
        <taxon>Malpighiales</taxon>
        <taxon>Salicaceae</taxon>
        <taxon>Saliceae</taxon>
        <taxon>Populus</taxon>
    </lineage>
</organism>
<evidence type="ECO:0000313" key="2">
    <source>
        <dbReference type="Proteomes" id="UP001164929"/>
    </source>
</evidence>
<gene>
    <name evidence="1" type="ORF">NC653_040127</name>
</gene>
<accession>A0AAD6LCX3</accession>